<accession>A0A2D0JSI6</accession>
<dbReference type="InterPro" id="IPR037026">
    <property type="entry name" value="Vgr_OB-fold_dom_sf"/>
</dbReference>
<evidence type="ECO:0000313" key="3">
    <source>
        <dbReference type="Proteomes" id="UP000221980"/>
    </source>
</evidence>
<name>A0A2D0JSI6_9GAMM</name>
<dbReference type="InterPro" id="IPR006531">
    <property type="entry name" value="Gp5/Vgr_OB"/>
</dbReference>
<comment type="caution">
    <text evidence="2">The sequence shown here is derived from an EMBL/GenBank/DDBJ whole genome shotgun (WGS) entry which is preliminary data.</text>
</comment>
<proteinExistence type="predicted"/>
<dbReference type="RefSeq" id="WP_099113916.1">
    <property type="nucleotide sequence ID" value="NZ_CAWNQI010000095.1"/>
</dbReference>
<dbReference type="Gene3D" id="3.55.50.10">
    <property type="entry name" value="Baseplate protein-like domains"/>
    <property type="match status" value="1"/>
</dbReference>
<feature type="domain" description="Gp5/Type VI secretion system Vgr protein OB-fold" evidence="1">
    <location>
        <begin position="367"/>
        <end position="440"/>
    </location>
</feature>
<keyword evidence="3" id="KW-1185">Reference proteome</keyword>
<dbReference type="Gene3D" id="2.40.50.230">
    <property type="entry name" value="Gp5 N-terminal domain"/>
    <property type="match status" value="1"/>
</dbReference>
<dbReference type="SUPFAM" id="SSF69255">
    <property type="entry name" value="gp5 N-terminal domain-like"/>
    <property type="match status" value="1"/>
</dbReference>
<dbReference type="SUPFAM" id="SSF69279">
    <property type="entry name" value="Phage tail proteins"/>
    <property type="match status" value="1"/>
</dbReference>
<dbReference type="Pfam" id="PF05954">
    <property type="entry name" value="Phage_GPD"/>
    <property type="match status" value="1"/>
</dbReference>
<evidence type="ECO:0000259" key="1">
    <source>
        <dbReference type="Pfam" id="PF04717"/>
    </source>
</evidence>
<dbReference type="AlphaFoldDB" id="A0A2D0JSI6"/>
<dbReference type="EMBL" id="NITZ01000006">
    <property type="protein sequence ID" value="PHM49292.1"/>
    <property type="molecule type" value="Genomic_DNA"/>
</dbReference>
<evidence type="ECO:0000313" key="2">
    <source>
        <dbReference type="EMBL" id="PHM49292.1"/>
    </source>
</evidence>
<organism evidence="2 3">
    <name type="scientific">Xenorhabdus miraniensis</name>
    <dbReference type="NCBI Taxonomy" id="351674"/>
    <lineage>
        <taxon>Bacteria</taxon>
        <taxon>Pseudomonadati</taxon>
        <taxon>Pseudomonadota</taxon>
        <taxon>Gammaproteobacteria</taxon>
        <taxon>Enterobacterales</taxon>
        <taxon>Morganellaceae</taxon>
        <taxon>Xenorhabdus</taxon>
    </lineage>
</organism>
<reference evidence="2 3" key="1">
    <citation type="journal article" date="2017" name="Nat. Microbiol.">
        <title>Natural product diversity associated with the nematode symbionts Photorhabdus and Xenorhabdus.</title>
        <authorList>
            <person name="Tobias N.J."/>
            <person name="Wolff H."/>
            <person name="Djahanschiri B."/>
            <person name="Grundmann F."/>
            <person name="Kronenwerth M."/>
            <person name="Shi Y.M."/>
            <person name="Simonyi S."/>
            <person name="Grun P."/>
            <person name="Shapiro-Ilan D."/>
            <person name="Pidot S.J."/>
            <person name="Stinear T.P."/>
            <person name="Ebersberger I."/>
            <person name="Bode H.B."/>
        </authorList>
    </citation>
    <scope>NUCLEOTIDE SEQUENCE [LARGE SCALE GENOMIC DNA]</scope>
    <source>
        <strain evidence="2 3">DSM 17902</strain>
    </source>
</reference>
<dbReference type="Pfam" id="PF04717">
    <property type="entry name" value="Phage_base_V"/>
    <property type="match status" value="1"/>
</dbReference>
<dbReference type="OrthoDB" id="9762420at2"/>
<dbReference type="Proteomes" id="UP000221980">
    <property type="component" value="Unassembled WGS sequence"/>
</dbReference>
<gene>
    <name evidence="2" type="ORF">Xmir_01648</name>
</gene>
<sequence length="561" mass="62517">MSRQLKIIADGKALSLLAAVDVDTYYRVNSIPSATLKLSLPDRPLSSFSQTDVQAELAHCQAGKTLRLELTDDGKKSVLFNGLITRNSLKIKNKQLLLTLVVKHRLQLMADTQHSQLFKASNEKTILNTLLNQAGIKARFERIAALDQKHEQMVQFRCSDWRFLLCRLSATGIWLLPTTEGVHLVQPDALKSNPTHTLKSRGDEKKDIIVKDASWQFDNHLNPASLEVSGWDISKQQELSGGRYGSVAVGKAALSPDRLASLNKTSWDIRYSSPLTTQESGYLAQGLLLNQRISGVTGEFLLKGNGRYQLGDNIQLTGFASQLDGTASITAVRHRFNRRIDWETTLGIGLQQDSLPMLPDATELHIATVAKYQQDKAALNRIPIILPVLNRPNEFLWARLGKPYASHESGFCFYPEPGDEVIVGFFENDPRYPVILGAMHNPKNKAPLEPTQDNQEKVLVVKKGETQQQIMINRKEKIIQISAGENQITLQQDKDISLSTKKEFTLKAQTINAQMEQDISLSAKKDLTLKAQTMNAEMDKSLNISGKNSVEIKGSKINLTQ</sequence>
<protein>
    <recommendedName>
        <fullName evidence="1">Gp5/Type VI secretion system Vgr protein OB-fold domain-containing protein</fullName>
    </recommendedName>
</protein>